<organism evidence="3 4">
    <name type="scientific">Phytophthora fragariae</name>
    <dbReference type="NCBI Taxonomy" id="53985"/>
    <lineage>
        <taxon>Eukaryota</taxon>
        <taxon>Sar</taxon>
        <taxon>Stramenopiles</taxon>
        <taxon>Oomycota</taxon>
        <taxon>Peronosporomycetes</taxon>
        <taxon>Peronosporales</taxon>
        <taxon>Peronosporaceae</taxon>
        <taxon>Phytophthora</taxon>
    </lineage>
</organism>
<dbReference type="Proteomes" id="UP000437068">
    <property type="component" value="Unassembled WGS sequence"/>
</dbReference>
<feature type="transmembrane region" description="Helical" evidence="2">
    <location>
        <begin position="66"/>
        <end position="86"/>
    </location>
</feature>
<proteinExistence type="predicted"/>
<gene>
    <name evidence="3" type="ORF">PF001_g3907</name>
</gene>
<accession>A0A6A4EC81</accession>
<evidence type="ECO:0000313" key="4">
    <source>
        <dbReference type="Proteomes" id="UP000437068"/>
    </source>
</evidence>
<feature type="compositionally biased region" description="Basic and acidic residues" evidence="1">
    <location>
        <begin position="1"/>
        <end position="10"/>
    </location>
</feature>
<reference evidence="3 4" key="1">
    <citation type="submission" date="2018-08" db="EMBL/GenBank/DDBJ databases">
        <title>Genomic investigation of the strawberry pathogen Phytophthora fragariae indicates pathogenicity is determined by transcriptional variation in three key races.</title>
        <authorList>
            <person name="Adams T.M."/>
            <person name="Armitage A.D."/>
            <person name="Sobczyk M.K."/>
            <person name="Bates H.J."/>
            <person name="Dunwell J.M."/>
            <person name="Nellist C.F."/>
            <person name="Harrison R.J."/>
        </authorList>
    </citation>
    <scope>NUCLEOTIDE SEQUENCE [LARGE SCALE GENOMIC DNA]</scope>
    <source>
        <strain evidence="3 4">A4</strain>
    </source>
</reference>
<keyword evidence="2" id="KW-0472">Membrane</keyword>
<evidence type="ECO:0000313" key="3">
    <source>
        <dbReference type="EMBL" id="KAE9323467.1"/>
    </source>
</evidence>
<comment type="caution">
    <text evidence="3">The sequence shown here is derived from an EMBL/GenBank/DDBJ whole genome shotgun (WGS) entry which is preliminary data.</text>
</comment>
<evidence type="ECO:0000256" key="1">
    <source>
        <dbReference type="SAM" id="MobiDB-lite"/>
    </source>
</evidence>
<keyword evidence="2" id="KW-1133">Transmembrane helix</keyword>
<keyword evidence="2" id="KW-0812">Transmembrane</keyword>
<dbReference type="AlphaFoldDB" id="A0A6A4EC81"/>
<feature type="transmembrane region" description="Helical" evidence="2">
    <location>
        <begin position="98"/>
        <end position="131"/>
    </location>
</feature>
<protein>
    <submittedName>
        <fullName evidence="3">Uncharacterized protein</fullName>
    </submittedName>
</protein>
<dbReference type="EMBL" id="QXGE01000128">
    <property type="protein sequence ID" value="KAE9323467.1"/>
    <property type="molecule type" value="Genomic_DNA"/>
</dbReference>
<sequence length="141" mass="15498">MARGEKRGPDDSESSTSKRRRAAPPPRPADNATDACIFREAWRVFRGAGWSTKRPHSRSLDTRYKCLVWLLSADLGGAGVGTVVVAELEWFEPVPERLIMVASVIALLASELEWLVVVAVAVAAVPVMSLVAERHLYTKNK</sequence>
<feature type="region of interest" description="Disordered" evidence="1">
    <location>
        <begin position="1"/>
        <end position="32"/>
    </location>
</feature>
<evidence type="ECO:0000256" key="2">
    <source>
        <dbReference type="SAM" id="Phobius"/>
    </source>
</evidence>
<name>A0A6A4EC81_9STRA</name>